<feature type="domain" description="Blue (type 1) copper" evidence="4">
    <location>
        <begin position="60"/>
        <end position="180"/>
    </location>
</feature>
<reference evidence="5" key="1">
    <citation type="journal article" date="2014" name="Int. J. Syst. Evol. Microbiol.">
        <title>Complete genome sequence of Corynebacterium casei LMG S-19264T (=DSM 44701T), isolated from a smear-ripened cheese.</title>
        <authorList>
            <consortium name="US DOE Joint Genome Institute (JGI-PGF)"/>
            <person name="Walter F."/>
            <person name="Albersmeier A."/>
            <person name="Kalinowski J."/>
            <person name="Ruckert C."/>
        </authorList>
    </citation>
    <scope>NUCLEOTIDE SEQUENCE</scope>
    <source>
        <strain evidence="5">KCTC 42651</strain>
    </source>
</reference>
<sequence>MKLRALLSLVLAGGTIAGASAALAGGMHSGGHGHASLDFGKPAKAADAGRTVTVVMRDNLFEPENIAVKAGETVRFVLRNEGAFVHEFNIGTAAMHAAHQKEMMMMVEHGALEPDRINRERMKMDMGGGMTMEHDDPNSVLLEPGESAEIVWTFTTAAELEFACNVPGHYDAGMVGTLSVRPKNGDKTS</sequence>
<keyword evidence="1" id="KW-0479">Metal-binding</keyword>
<dbReference type="CDD" id="cd04211">
    <property type="entry name" value="Cupredoxin_like_2"/>
    <property type="match status" value="1"/>
</dbReference>
<dbReference type="SUPFAM" id="SSF49503">
    <property type="entry name" value="Cupredoxins"/>
    <property type="match status" value="1"/>
</dbReference>
<dbReference type="RefSeq" id="WP_189988276.1">
    <property type="nucleotide sequence ID" value="NZ_BMZS01000003.1"/>
</dbReference>
<dbReference type="InterPro" id="IPR050845">
    <property type="entry name" value="Cu-binding_ET"/>
</dbReference>
<keyword evidence="3" id="KW-0732">Signal</keyword>
<evidence type="ECO:0000313" key="6">
    <source>
        <dbReference type="Proteomes" id="UP000630353"/>
    </source>
</evidence>
<comment type="caution">
    <text evidence="5">The sequence shown here is derived from an EMBL/GenBank/DDBJ whole genome shotgun (WGS) entry which is preliminary data.</text>
</comment>
<dbReference type="GO" id="GO:0009055">
    <property type="term" value="F:electron transfer activity"/>
    <property type="evidence" value="ECO:0007669"/>
    <property type="project" value="InterPro"/>
</dbReference>
<dbReference type="Proteomes" id="UP000630353">
    <property type="component" value="Unassembled WGS sequence"/>
</dbReference>
<evidence type="ECO:0000256" key="1">
    <source>
        <dbReference type="ARBA" id="ARBA00022723"/>
    </source>
</evidence>
<evidence type="ECO:0000256" key="2">
    <source>
        <dbReference type="ARBA" id="ARBA00023008"/>
    </source>
</evidence>
<name>A0A919CQ00_9PROT</name>
<evidence type="ECO:0000313" key="5">
    <source>
        <dbReference type="EMBL" id="GHD45874.1"/>
    </source>
</evidence>
<feature type="signal peptide" evidence="3">
    <location>
        <begin position="1"/>
        <end position="24"/>
    </location>
</feature>
<dbReference type="Gene3D" id="2.60.40.420">
    <property type="entry name" value="Cupredoxins - blue copper proteins"/>
    <property type="match status" value="1"/>
</dbReference>
<organism evidence="5 6">
    <name type="scientific">Thalassobaculum fulvum</name>
    <dbReference type="NCBI Taxonomy" id="1633335"/>
    <lineage>
        <taxon>Bacteria</taxon>
        <taxon>Pseudomonadati</taxon>
        <taxon>Pseudomonadota</taxon>
        <taxon>Alphaproteobacteria</taxon>
        <taxon>Rhodospirillales</taxon>
        <taxon>Thalassobaculaceae</taxon>
        <taxon>Thalassobaculum</taxon>
    </lineage>
</organism>
<dbReference type="InterPro" id="IPR000923">
    <property type="entry name" value="BlueCu_1"/>
</dbReference>
<evidence type="ECO:0000259" key="4">
    <source>
        <dbReference type="Pfam" id="PF00127"/>
    </source>
</evidence>
<dbReference type="Pfam" id="PF00127">
    <property type="entry name" value="Copper-bind"/>
    <property type="match status" value="1"/>
</dbReference>
<protein>
    <recommendedName>
        <fullName evidence="4">Blue (type 1) copper domain-containing protein</fullName>
    </recommendedName>
</protein>
<dbReference type="AlphaFoldDB" id="A0A919CQ00"/>
<dbReference type="InterPro" id="IPR008972">
    <property type="entry name" value="Cupredoxin"/>
</dbReference>
<accession>A0A919CQ00</accession>
<keyword evidence="2" id="KW-0186">Copper</keyword>
<dbReference type="PANTHER" id="PTHR38439">
    <property type="entry name" value="AURACYANIN-B"/>
    <property type="match status" value="1"/>
</dbReference>
<keyword evidence="6" id="KW-1185">Reference proteome</keyword>
<dbReference type="PANTHER" id="PTHR38439:SF3">
    <property type="entry name" value="COPPER-RESISTANT CUPROPROTEIN COPI"/>
    <property type="match status" value="1"/>
</dbReference>
<evidence type="ECO:0000256" key="3">
    <source>
        <dbReference type="SAM" id="SignalP"/>
    </source>
</evidence>
<dbReference type="EMBL" id="BMZS01000003">
    <property type="protein sequence ID" value="GHD45874.1"/>
    <property type="molecule type" value="Genomic_DNA"/>
</dbReference>
<feature type="chain" id="PRO_5038125119" description="Blue (type 1) copper domain-containing protein" evidence="3">
    <location>
        <begin position="25"/>
        <end position="189"/>
    </location>
</feature>
<reference evidence="5" key="2">
    <citation type="submission" date="2020-09" db="EMBL/GenBank/DDBJ databases">
        <authorList>
            <person name="Sun Q."/>
            <person name="Kim S."/>
        </authorList>
    </citation>
    <scope>NUCLEOTIDE SEQUENCE</scope>
    <source>
        <strain evidence="5">KCTC 42651</strain>
    </source>
</reference>
<proteinExistence type="predicted"/>
<gene>
    <name evidence="5" type="ORF">GCM10017083_14430</name>
</gene>
<dbReference type="GO" id="GO:0005507">
    <property type="term" value="F:copper ion binding"/>
    <property type="evidence" value="ECO:0007669"/>
    <property type="project" value="InterPro"/>
</dbReference>